<dbReference type="EMBL" id="JAERRB010000019">
    <property type="protein sequence ID" value="MBL0745812.1"/>
    <property type="molecule type" value="Genomic_DNA"/>
</dbReference>
<dbReference type="InterPro" id="IPR013324">
    <property type="entry name" value="RNA_pol_sigma_r3/r4-like"/>
</dbReference>
<dbReference type="InterPro" id="IPR039425">
    <property type="entry name" value="RNA_pol_sigma-70-like"/>
</dbReference>
<dbReference type="Pfam" id="PF08281">
    <property type="entry name" value="Sigma70_r4_2"/>
    <property type="match status" value="1"/>
</dbReference>
<dbReference type="InterPro" id="IPR013249">
    <property type="entry name" value="RNA_pol_sigma70_r4_t2"/>
</dbReference>
<keyword evidence="8" id="KW-1185">Reference proteome</keyword>
<protein>
    <submittedName>
        <fullName evidence="7">RNA polymerase sigma-70 factor</fullName>
    </submittedName>
</protein>
<evidence type="ECO:0000256" key="4">
    <source>
        <dbReference type="ARBA" id="ARBA00023163"/>
    </source>
</evidence>
<reference evidence="7 8" key="1">
    <citation type="submission" date="2021-01" db="EMBL/GenBank/DDBJ databases">
        <title>Chryseolinea sp. Jin1 Genome sequencing and assembly.</title>
        <authorList>
            <person name="Kim I."/>
        </authorList>
    </citation>
    <scope>NUCLEOTIDE SEQUENCE [LARGE SCALE GENOMIC DNA]</scope>
    <source>
        <strain evidence="7 8">Jin1</strain>
    </source>
</reference>
<dbReference type="InterPro" id="IPR014327">
    <property type="entry name" value="RNA_pol_sigma70_bacteroid"/>
</dbReference>
<dbReference type="NCBIfam" id="TIGR02985">
    <property type="entry name" value="Sig70_bacteroi1"/>
    <property type="match status" value="1"/>
</dbReference>
<evidence type="ECO:0000259" key="5">
    <source>
        <dbReference type="Pfam" id="PF04542"/>
    </source>
</evidence>
<organism evidence="7 8">
    <name type="scientific">Chryseolinea lacunae</name>
    <dbReference type="NCBI Taxonomy" id="2801331"/>
    <lineage>
        <taxon>Bacteria</taxon>
        <taxon>Pseudomonadati</taxon>
        <taxon>Bacteroidota</taxon>
        <taxon>Cytophagia</taxon>
        <taxon>Cytophagales</taxon>
        <taxon>Fulvivirgaceae</taxon>
        <taxon>Chryseolinea</taxon>
    </lineage>
</organism>
<gene>
    <name evidence="7" type="ORF">JI741_31550</name>
</gene>
<dbReference type="Proteomes" id="UP000613030">
    <property type="component" value="Unassembled WGS sequence"/>
</dbReference>
<evidence type="ECO:0000259" key="6">
    <source>
        <dbReference type="Pfam" id="PF08281"/>
    </source>
</evidence>
<dbReference type="InterPro" id="IPR036388">
    <property type="entry name" value="WH-like_DNA-bd_sf"/>
</dbReference>
<keyword evidence="3" id="KW-0731">Sigma factor</keyword>
<dbReference type="PANTHER" id="PTHR43133:SF46">
    <property type="entry name" value="RNA POLYMERASE SIGMA-70 FACTOR ECF SUBFAMILY"/>
    <property type="match status" value="1"/>
</dbReference>
<dbReference type="InterPro" id="IPR013325">
    <property type="entry name" value="RNA_pol_sigma_r2"/>
</dbReference>
<keyword evidence="2" id="KW-0805">Transcription regulation</keyword>
<dbReference type="SUPFAM" id="SSF88659">
    <property type="entry name" value="Sigma3 and sigma4 domains of RNA polymerase sigma factors"/>
    <property type="match status" value="1"/>
</dbReference>
<dbReference type="Gene3D" id="1.10.10.10">
    <property type="entry name" value="Winged helix-like DNA-binding domain superfamily/Winged helix DNA-binding domain"/>
    <property type="match status" value="1"/>
</dbReference>
<accession>A0ABS1L2U3</accession>
<evidence type="ECO:0000256" key="1">
    <source>
        <dbReference type="ARBA" id="ARBA00010641"/>
    </source>
</evidence>
<dbReference type="SUPFAM" id="SSF88946">
    <property type="entry name" value="Sigma2 domain of RNA polymerase sigma factors"/>
    <property type="match status" value="1"/>
</dbReference>
<evidence type="ECO:0000256" key="2">
    <source>
        <dbReference type="ARBA" id="ARBA00023015"/>
    </source>
</evidence>
<evidence type="ECO:0000256" key="3">
    <source>
        <dbReference type="ARBA" id="ARBA00023082"/>
    </source>
</evidence>
<name>A0ABS1L2U3_9BACT</name>
<evidence type="ECO:0000313" key="7">
    <source>
        <dbReference type="EMBL" id="MBL0745812.1"/>
    </source>
</evidence>
<comment type="similarity">
    <text evidence="1">Belongs to the sigma-70 factor family. ECF subfamily.</text>
</comment>
<dbReference type="InterPro" id="IPR014284">
    <property type="entry name" value="RNA_pol_sigma-70_dom"/>
</dbReference>
<sequence>MASTGEFDDKDDVILNLLAEDSTHASTLLYHHYYRTVFHYVNDIVEDQEQSKDIVQELFLAIWVKRHSLHFSKPLLAYLFVAAHNKAINHIRDVERKTKTFGDNVSLSEIERIPSSAIVDLEAVELASLIKKAMRLLPVKARKTLLMSRKHGMTNAEIATRLKVSQKAVEKNMTKALALLRKYLKPYFKVLLIFIDY</sequence>
<proteinExistence type="inferred from homology"/>
<dbReference type="InterPro" id="IPR007627">
    <property type="entry name" value="RNA_pol_sigma70_r2"/>
</dbReference>
<dbReference type="NCBIfam" id="TIGR02937">
    <property type="entry name" value="sigma70-ECF"/>
    <property type="match status" value="1"/>
</dbReference>
<dbReference type="RefSeq" id="WP_202016448.1">
    <property type="nucleotide sequence ID" value="NZ_JAERRB010000019.1"/>
</dbReference>
<dbReference type="PANTHER" id="PTHR43133">
    <property type="entry name" value="RNA POLYMERASE ECF-TYPE SIGMA FACTO"/>
    <property type="match status" value="1"/>
</dbReference>
<feature type="domain" description="RNA polymerase sigma factor 70 region 4 type 2" evidence="6">
    <location>
        <begin position="130"/>
        <end position="180"/>
    </location>
</feature>
<dbReference type="Pfam" id="PF04542">
    <property type="entry name" value="Sigma70_r2"/>
    <property type="match status" value="1"/>
</dbReference>
<keyword evidence="4" id="KW-0804">Transcription</keyword>
<feature type="domain" description="RNA polymerase sigma-70 region 2" evidence="5">
    <location>
        <begin position="29"/>
        <end position="95"/>
    </location>
</feature>
<comment type="caution">
    <text evidence="7">The sequence shown here is derived from an EMBL/GenBank/DDBJ whole genome shotgun (WGS) entry which is preliminary data.</text>
</comment>
<dbReference type="Gene3D" id="1.10.1740.10">
    <property type="match status" value="1"/>
</dbReference>
<evidence type="ECO:0000313" key="8">
    <source>
        <dbReference type="Proteomes" id="UP000613030"/>
    </source>
</evidence>